<accession>A0A1H9UPP2</accession>
<keyword evidence="6" id="KW-0812">Transmembrane</keyword>
<feature type="region of interest" description="Disordered" evidence="5">
    <location>
        <begin position="81"/>
        <end position="110"/>
    </location>
</feature>
<feature type="domain" description="NlpC/P60" evidence="7">
    <location>
        <begin position="252"/>
        <end position="386"/>
    </location>
</feature>
<name>A0A1H9UPP2_9FIRM</name>
<reference evidence="9" key="1">
    <citation type="submission" date="2016-10" db="EMBL/GenBank/DDBJ databases">
        <authorList>
            <person name="Varghese N."/>
            <person name="Submissions S."/>
        </authorList>
    </citation>
    <scope>NUCLEOTIDE SEQUENCE [LARGE SCALE GENOMIC DNA]</scope>
    <source>
        <strain evidence="9">S1b</strain>
    </source>
</reference>
<evidence type="ECO:0000256" key="6">
    <source>
        <dbReference type="SAM" id="Phobius"/>
    </source>
</evidence>
<dbReference type="PANTHER" id="PTHR47359:SF3">
    <property type="entry name" value="NLP_P60 DOMAIN-CONTAINING PROTEIN-RELATED"/>
    <property type="match status" value="1"/>
</dbReference>
<feature type="compositionally biased region" description="Basic and acidic residues" evidence="5">
    <location>
        <begin position="99"/>
        <end position="110"/>
    </location>
</feature>
<sequence length="386" mass="41686">MKQFISEEAAIFSPEKEEAASASMDKTVEKVVRFSADKHKVKAKEQKRILDEIKTSDAGAKANIAYKSDLTSEIKVQDSTMSKFTDERAGSEGKLSAGKTKEVSSAEKSAKKAKSKETKVAATKTAVANLFKAKADMSNDLVSEKVTGDALRDGNSGLVKTFTTVINPMTYVKKWLAKLAALIAPYILIFTTIAAVVFIIVALLFSVLQPIAEVGEALSGFVAMFTGDGGGLRNTSFSDGEIDEIVAASGADETQEKVIRYALSKVGYPYSQDYRTSGKAYDCSSLAYYSWENAGVDISYGTNYPPTAAEGARMLEAHSKKLSTSDLKPGDLIYYGGEANGRYMGIYHVAIYVGDGKAVEALSTKYGVVYQKLRTKNACMVCRPNM</sequence>
<proteinExistence type="inferred from homology"/>
<evidence type="ECO:0000256" key="3">
    <source>
        <dbReference type="ARBA" id="ARBA00022801"/>
    </source>
</evidence>
<keyword evidence="6" id="KW-0472">Membrane</keyword>
<protein>
    <submittedName>
        <fullName evidence="8">Cell wall-associated hydrolase, NlpC family</fullName>
    </submittedName>
</protein>
<dbReference type="GO" id="GO:0008234">
    <property type="term" value="F:cysteine-type peptidase activity"/>
    <property type="evidence" value="ECO:0007669"/>
    <property type="project" value="UniProtKB-KW"/>
</dbReference>
<keyword evidence="4" id="KW-0788">Thiol protease</keyword>
<evidence type="ECO:0000256" key="1">
    <source>
        <dbReference type="ARBA" id="ARBA00007074"/>
    </source>
</evidence>
<dbReference type="SUPFAM" id="SSF54001">
    <property type="entry name" value="Cysteine proteinases"/>
    <property type="match status" value="1"/>
</dbReference>
<keyword evidence="2" id="KW-0645">Protease</keyword>
<keyword evidence="9" id="KW-1185">Reference proteome</keyword>
<dbReference type="InterPro" id="IPR000064">
    <property type="entry name" value="NLP_P60_dom"/>
</dbReference>
<feature type="transmembrane region" description="Helical" evidence="6">
    <location>
        <begin position="179"/>
        <end position="205"/>
    </location>
</feature>
<dbReference type="GO" id="GO:0006508">
    <property type="term" value="P:proteolysis"/>
    <property type="evidence" value="ECO:0007669"/>
    <property type="project" value="UniProtKB-KW"/>
</dbReference>
<gene>
    <name evidence="8" type="ORF">SAMN02910429_02200</name>
</gene>
<evidence type="ECO:0000313" key="9">
    <source>
        <dbReference type="Proteomes" id="UP000182471"/>
    </source>
</evidence>
<organism evidence="8 9">
    <name type="scientific">Lachnobacterium bovis</name>
    <dbReference type="NCBI Taxonomy" id="140626"/>
    <lineage>
        <taxon>Bacteria</taxon>
        <taxon>Bacillati</taxon>
        <taxon>Bacillota</taxon>
        <taxon>Clostridia</taxon>
        <taxon>Lachnospirales</taxon>
        <taxon>Lachnospiraceae</taxon>
        <taxon>Lachnobacterium</taxon>
    </lineage>
</organism>
<dbReference type="InterPro" id="IPR038765">
    <property type="entry name" value="Papain-like_cys_pep_sf"/>
</dbReference>
<evidence type="ECO:0000256" key="4">
    <source>
        <dbReference type="ARBA" id="ARBA00022807"/>
    </source>
</evidence>
<dbReference type="Proteomes" id="UP000182471">
    <property type="component" value="Unassembled WGS sequence"/>
</dbReference>
<keyword evidence="3 8" id="KW-0378">Hydrolase</keyword>
<dbReference type="PROSITE" id="PS51935">
    <property type="entry name" value="NLPC_P60"/>
    <property type="match status" value="1"/>
</dbReference>
<dbReference type="EMBL" id="FOGW01000035">
    <property type="protein sequence ID" value="SES11291.1"/>
    <property type="molecule type" value="Genomic_DNA"/>
</dbReference>
<evidence type="ECO:0000256" key="2">
    <source>
        <dbReference type="ARBA" id="ARBA00022670"/>
    </source>
</evidence>
<dbReference type="Pfam" id="PF00877">
    <property type="entry name" value="NLPC_P60"/>
    <property type="match status" value="1"/>
</dbReference>
<evidence type="ECO:0000313" key="8">
    <source>
        <dbReference type="EMBL" id="SES11291.1"/>
    </source>
</evidence>
<dbReference type="PANTHER" id="PTHR47359">
    <property type="entry name" value="PEPTIDOGLYCAN DL-ENDOPEPTIDASE CWLO"/>
    <property type="match status" value="1"/>
</dbReference>
<dbReference type="AlphaFoldDB" id="A0A1H9UPP2"/>
<dbReference type="InterPro" id="IPR051794">
    <property type="entry name" value="PG_Endopeptidase_C40"/>
</dbReference>
<comment type="similarity">
    <text evidence="1">Belongs to the peptidase C40 family.</text>
</comment>
<dbReference type="Gene3D" id="3.90.1720.10">
    <property type="entry name" value="endopeptidase domain like (from Nostoc punctiforme)"/>
    <property type="match status" value="1"/>
</dbReference>
<evidence type="ECO:0000259" key="7">
    <source>
        <dbReference type="PROSITE" id="PS51935"/>
    </source>
</evidence>
<keyword evidence="6" id="KW-1133">Transmembrane helix</keyword>
<evidence type="ECO:0000256" key="5">
    <source>
        <dbReference type="SAM" id="MobiDB-lite"/>
    </source>
</evidence>